<dbReference type="NCBIfam" id="TIGR00326">
    <property type="entry name" value="eubact_ribD"/>
    <property type="match status" value="1"/>
</dbReference>
<comment type="cofactor">
    <cofactor evidence="1">
        <name>Zn(2+)</name>
        <dbReference type="ChEBI" id="CHEBI:29105"/>
    </cofactor>
</comment>
<dbReference type="Gene3D" id="3.40.140.10">
    <property type="entry name" value="Cytidine Deaminase, domain 2"/>
    <property type="match status" value="1"/>
</dbReference>
<dbReference type="UniPathway" id="UPA00275">
    <property type="reaction ID" value="UER00401"/>
</dbReference>
<evidence type="ECO:0000256" key="4">
    <source>
        <dbReference type="ARBA" id="ARBA00022619"/>
    </source>
</evidence>
<dbReference type="EMBL" id="UOFD01000083">
    <property type="protein sequence ID" value="VAW55099.1"/>
    <property type="molecule type" value="Genomic_DNA"/>
</dbReference>
<proteinExistence type="predicted"/>
<evidence type="ECO:0000256" key="10">
    <source>
        <dbReference type="ARBA" id="ARBA00023268"/>
    </source>
</evidence>
<keyword evidence="9 12" id="KW-0560">Oxidoreductase</keyword>
<dbReference type="PIRSF" id="PIRSF006769">
    <property type="entry name" value="RibD"/>
    <property type="match status" value="1"/>
</dbReference>
<dbReference type="GO" id="GO:0008835">
    <property type="term" value="F:diaminohydroxyphosphoribosylaminopyrimidine deaminase activity"/>
    <property type="evidence" value="ECO:0007669"/>
    <property type="project" value="UniProtKB-EC"/>
</dbReference>
<dbReference type="PROSITE" id="PS51747">
    <property type="entry name" value="CYT_DCMP_DEAMINASES_2"/>
    <property type="match status" value="1"/>
</dbReference>
<evidence type="ECO:0000256" key="8">
    <source>
        <dbReference type="ARBA" id="ARBA00022857"/>
    </source>
</evidence>
<sequence>MSSHAEYMQHAIRLAKKGRYSTDPNPNVGCVIVKDGKRVGEGWHQRAGQAHAEINALAQAGDKAKNATVYVTLEPCSHTGKTPPCADALIKAGVKKVFAAMQDPNPQVAGSGLKKLQDARIETQCGLLEAQARELNPGFIKRMESGRPFVRVKLAMSLDGRTAMASGESQWISGEASRNDVQKMRAESSAILTGIKTVLADDPSMNVRLTAQQLGVNNVRQPKRIVLDSQFRMPAQTKIAAVAGECIVYTTVNRDNKNSYPFIIESCAAADGKIDLPLLMQDLAKKEINLLHVEAGAILCGALLKNDLVDEIILYMAPHIMGDSAKGLFHLPGLENMKDRISLNIKDVRSIGKDIRIIAQPKVVEERVA</sequence>
<evidence type="ECO:0000256" key="3">
    <source>
        <dbReference type="ARBA" id="ARBA00004910"/>
    </source>
</evidence>
<evidence type="ECO:0000256" key="2">
    <source>
        <dbReference type="ARBA" id="ARBA00004882"/>
    </source>
</evidence>
<protein>
    <submittedName>
        <fullName evidence="12">Diaminohydroxyphosphoribosylaminopyrimidine deaminase / 5-amino-6-(5-phosphoribosylamino)uracil reductase</fullName>
        <ecNumber evidence="12">1.1.1.193</ecNumber>
        <ecNumber evidence="12">3.5.4.26</ecNumber>
    </submittedName>
</protein>
<dbReference type="Gene3D" id="3.40.430.10">
    <property type="entry name" value="Dihydrofolate Reductase, subunit A"/>
    <property type="match status" value="1"/>
</dbReference>
<dbReference type="InterPro" id="IPR011549">
    <property type="entry name" value="RibD_C"/>
</dbReference>
<evidence type="ECO:0000256" key="6">
    <source>
        <dbReference type="ARBA" id="ARBA00022801"/>
    </source>
</evidence>
<evidence type="ECO:0000256" key="7">
    <source>
        <dbReference type="ARBA" id="ARBA00022833"/>
    </source>
</evidence>
<dbReference type="InterPro" id="IPR002734">
    <property type="entry name" value="RibDG_C"/>
</dbReference>
<keyword evidence="6 12" id="KW-0378">Hydrolase</keyword>
<dbReference type="CDD" id="cd01284">
    <property type="entry name" value="Riboflavin_deaminase-reductase"/>
    <property type="match status" value="1"/>
</dbReference>
<dbReference type="GO" id="GO:0008270">
    <property type="term" value="F:zinc ion binding"/>
    <property type="evidence" value="ECO:0007669"/>
    <property type="project" value="InterPro"/>
</dbReference>
<evidence type="ECO:0000256" key="1">
    <source>
        <dbReference type="ARBA" id="ARBA00001947"/>
    </source>
</evidence>
<name>A0A3B0X0N4_9ZZZZ</name>
<feature type="domain" description="CMP/dCMP-type deaminase" evidence="11">
    <location>
        <begin position="2"/>
        <end position="124"/>
    </location>
</feature>
<keyword evidence="8" id="KW-0521">NADP</keyword>
<dbReference type="InterPro" id="IPR050765">
    <property type="entry name" value="Riboflavin_Biosynth_HTPR"/>
</dbReference>
<accession>A0A3B0X0N4</accession>
<evidence type="ECO:0000259" key="11">
    <source>
        <dbReference type="PROSITE" id="PS51747"/>
    </source>
</evidence>
<dbReference type="SUPFAM" id="SSF53927">
    <property type="entry name" value="Cytidine deaminase-like"/>
    <property type="match status" value="1"/>
</dbReference>
<dbReference type="InterPro" id="IPR002125">
    <property type="entry name" value="CMP_dCMP_dom"/>
</dbReference>
<dbReference type="EC" id="1.1.1.193" evidence="12"/>
<reference evidence="12" key="1">
    <citation type="submission" date="2018-06" db="EMBL/GenBank/DDBJ databases">
        <authorList>
            <person name="Zhirakovskaya E."/>
        </authorList>
    </citation>
    <scope>NUCLEOTIDE SEQUENCE</scope>
</reference>
<dbReference type="Pfam" id="PF00383">
    <property type="entry name" value="dCMP_cyt_deam_1"/>
    <property type="match status" value="1"/>
</dbReference>
<dbReference type="PANTHER" id="PTHR38011:SF7">
    <property type="entry name" value="2,5-DIAMINO-6-RIBOSYLAMINO-4(3H)-PYRIMIDINONE 5'-PHOSPHATE REDUCTASE"/>
    <property type="match status" value="1"/>
</dbReference>
<organism evidence="12">
    <name type="scientific">hydrothermal vent metagenome</name>
    <dbReference type="NCBI Taxonomy" id="652676"/>
    <lineage>
        <taxon>unclassified sequences</taxon>
        <taxon>metagenomes</taxon>
        <taxon>ecological metagenomes</taxon>
    </lineage>
</organism>
<dbReference type="PROSITE" id="PS00903">
    <property type="entry name" value="CYT_DCMP_DEAMINASES_1"/>
    <property type="match status" value="1"/>
</dbReference>
<dbReference type="AlphaFoldDB" id="A0A3B0X0N4"/>
<comment type="pathway">
    <text evidence="2">Cofactor biosynthesis; riboflavin biosynthesis; 5-amino-6-(D-ribitylamino)uracil from GTP: step 2/4.</text>
</comment>
<dbReference type="InterPro" id="IPR016192">
    <property type="entry name" value="APOBEC/CMP_deaminase_Zn-bd"/>
</dbReference>
<keyword evidence="4" id="KW-0686">Riboflavin biosynthesis</keyword>
<evidence type="ECO:0000256" key="5">
    <source>
        <dbReference type="ARBA" id="ARBA00022723"/>
    </source>
</evidence>
<dbReference type="GO" id="GO:0009231">
    <property type="term" value="P:riboflavin biosynthetic process"/>
    <property type="evidence" value="ECO:0007669"/>
    <property type="project" value="UniProtKB-UniPathway"/>
</dbReference>
<gene>
    <name evidence="12" type="ORF">MNBD_GAMMA06-150</name>
</gene>
<dbReference type="SUPFAM" id="SSF53597">
    <property type="entry name" value="Dihydrofolate reductase-like"/>
    <property type="match status" value="1"/>
</dbReference>
<dbReference type="GO" id="GO:0008703">
    <property type="term" value="F:5-amino-6-(5-phosphoribosylamino)uracil reductase activity"/>
    <property type="evidence" value="ECO:0007669"/>
    <property type="project" value="UniProtKB-EC"/>
</dbReference>
<dbReference type="NCBIfam" id="TIGR00227">
    <property type="entry name" value="ribD_Cterm"/>
    <property type="match status" value="1"/>
</dbReference>
<keyword evidence="7" id="KW-0862">Zinc</keyword>
<dbReference type="Pfam" id="PF01872">
    <property type="entry name" value="RibD_C"/>
    <property type="match status" value="1"/>
</dbReference>
<dbReference type="GO" id="GO:0050661">
    <property type="term" value="F:NADP binding"/>
    <property type="evidence" value="ECO:0007669"/>
    <property type="project" value="InterPro"/>
</dbReference>
<dbReference type="PANTHER" id="PTHR38011">
    <property type="entry name" value="DIHYDROFOLATE REDUCTASE FAMILY PROTEIN (AFU_ORTHOLOGUE AFUA_8G06820)"/>
    <property type="match status" value="1"/>
</dbReference>
<keyword evidence="5" id="KW-0479">Metal-binding</keyword>
<dbReference type="InterPro" id="IPR024072">
    <property type="entry name" value="DHFR-like_dom_sf"/>
</dbReference>
<evidence type="ECO:0000256" key="9">
    <source>
        <dbReference type="ARBA" id="ARBA00023002"/>
    </source>
</evidence>
<dbReference type="InterPro" id="IPR016193">
    <property type="entry name" value="Cytidine_deaminase-like"/>
</dbReference>
<comment type="pathway">
    <text evidence="3">Cofactor biosynthesis; riboflavin biosynthesis; 5-amino-6-(D-ribitylamino)uracil from GTP: step 3/4.</text>
</comment>
<dbReference type="EC" id="3.5.4.26" evidence="12"/>
<dbReference type="InterPro" id="IPR004794">
    <property type="entry name" value="Eubact_RibD"/>
</dbReference>
<dbReference type="FunFam" id="3.40.140.10:FF:000025">
    <property type="entry name" value="Riboflavin biosynthesis protein RibD"/>
    <property type="match status" value="1"/>
</dbReference>
<keyword evidence="10" id="KW-0511">Multifunctional enzyme</keyword>
<evidence type="ECO:0000313" key="12">
    <source>
        <dbReference type="EMBL" id="VAW55099.1"/>
    </source>
</evidence>